<dbReference type="GO" id="GO:0071949">
    <property type="term" value="F:FAD binding"/>
    <property type="evidence" value="ECO:0007669"/>
    <property type="project" value="InterPro"/>
</dbReference>
<evidence type="ECO:0000313" key="4">
    <source>
        <dbReference type="EMBL" id="PWK53505.1"/>
    </source>
</evidence>
<sequence>MRSETFDAVVIGARCAGASVAMLMAKQGMSVLCVDRDEAGTDTLSSHAMTRGAVMQLERWGVAQRLMAHDTPWIGRSTFHFGDEVIPVDLRPMNGVPGMMGTRRHITDRVLAEAAAEAGAELRYRCAFRDVLREGSGRVTGVILSDPLGRTYDVSAGLVVGADGLRSTVARRLGAPVTRQGINALTHIYAYVRGMPLADNHAFFAKGLSVGVLPTNGGQSCVIASVRPESFRGLRATMTETEALRHLASETNAELGVMMNDAEIVGVPKVFGGHVGRMHQAAGPGWALVGDAGYFRDPVTAHGMTDAFRDAEVLARAAASGTDQALSDFAAARDAVTKDIWTLTDRLAAFDMPVTEVRDLFLWLSAAMRDEQAWMQDRFSLKAIAA</sequence>
<name>A0A316FZD4_9RHOB</name>
<evidence type="ECO:0000313" key="5">
    <source>
        <dbReference type="Proteomes" id="UP000245390"/>
    </source>
</evidence>
<keyword evidence="1" id="KW-0560">Oxidoreductase</keyword>
<dbReference type="Pfam" id="PF01494">
    <property type="entry name" value="FAD_binding_3"/>
    <property type="match status" value="1"/>
</dbReference>
<organism evidence="4 5">
    <name type="scientific">Silicimonas algicola</name>
    <dbReference type="NCBI Taxonomy" id="1826607"/>
    <lineage>
        <taxon>Bacteria</taxon>
        <taxon>Pseudomonadati</taxon>
        <taxon>Pseudomonadota</taxon>
        <taxon>Alphaproteobacteria</taxon>
        <taxon>Rhodobacterales</taxon>
        <taxon>Paracoccaceae</taxon>
    </lineage>
</organism>
<evidence type="ECO:0000259" key="3">
    <source>
        <dbReference type="Pfam" id="PF01494"/>
    </source>
</evidence>
<reference evidence="4 5" key="1">
    <citation type="submission" date="2018-05" db="EMBL/GenBank/DDBJ databases">
        <title>Genomic Encyclopedia of Type Strains, Phase IV (KMG-IV): sequencing the most valuable type-strain genomes for metagenomic binning, comparative biology and taxonomic classification.</title>
        <authorList>
            <person name="Goeker M."/>
        </authorList>
    </citation>
    <scope>NUCLEOTIDE SEQUENCE [LARGE SCALE GENOMIC DNA]</scope>
    <source>
        <strain evidence="4 5">DSM 103371</strain>
    </source>
</reference>
<gene>
    <name evidence="4" type="ORF">C8D95_11330</name>
</gene>
<dbReference type="AlphaFoldDB" id="A0A316FZD4"/>
<accession>A0A316FZD4</accession>
<dbReference type="KEGG" id="salo:EF888_15500"/>
<dbReference type="GO" id="GO:0016491">
    <property type="term" value="F:oxidoreductase activity"/>
    <property type="evidence" value="ECO:0007669"/>
    <property type="project" value="UniProtKB-KW"/>
</dbReference>
<proteinExistence type="predicted"/>
<evidence type="ECO:0000256" key="2">
    <source>
        <dbReference type="ARBA" id="ARBA00023027"/>
    </source>
</evidence>
<dbReference type="Gene3D" id="3.50.50.60">
    <property type="entry name" value="FAD/NAD(P)-binding domain"/>
    <property type="match status" value="1"/>
</dbReference>
<dbReference type="InterPro" id="IPR050631">
    <property type="entry name" value="PheA/TfdB_FAD_monoxygenase"/>
</dbReference>
<keyword evidence="5" id="KW-1185">Reference proteome</keyword>
<dbReference type="RefSeq" id="WP_109760976.1">
    <property type="nucleotide sequence ID" value="NZ_CP034588.1"/>
</dbReference>
<dbReference type="PANTHER" id="PTHR43476:SF4">
    <property type="entry name" value="BLR0106 PROTEIN"/>
    <property type="match status" value="1"/>
</dbReference>
<dbReference type="InterPro" id="IPR002938">
    <property type="entry name" value="FAD-bd"/>
</dbReference>
<keyword evidence="2" id="KW-0520">NAD</keyword>
<dbReference type="PRINTS" id="PR00420">
    <property type="entry name" value="RNGMNOXGNASE"/>
</dbReference>
<dbReference type="OrthoDB" id="103324at2"/>
<protein>
    <submittedName>
        <fullName evidence="4">Flavin-dependent dehydrogenase</fullName>
    </submittedName>
</protein>
<dbReference type="EMBL" id="QGGV01000013">
    <property type="protein sequence ID" value="PWK53505.1"/>
    <property type="molecule type" value="Genomic_DNA"/>
</dbReference>
<dbReference type="SUPFAM" id="SSF51905">
    <property type="entry name" value="FAD/NAD(P)-binding domain"/>
    <property type="match status" value="1"/>
</dbReference>
<comment type="caution">
    <text evidence="4">The sequence shown here is derived from an EMBL/GenBank/DDBJ whole genome shotgun (WGS) entry which is preliminary data.</text>
</comment>
<feature type="domain" description="FAD-binding" evidence="3">
    <location>
        <begin position="7"/>
        <end position="319"/>
    </location>
</feature>
<dbReference type="Proteomes" id="UP000245390">
    <property type="component" value="Unassembled WGS sequence"/>
</dbReference>
<dbReference type="InterPro" id="IPR036188">
    <property type="entry name" value="FAD/NAD-bd_sf"/>
</dbReference>
<dbReference type="PANTHER" id="PTHR43476">
    <property type="entry name" value="3-(3-HYDROXY-PHENYL)PROPIONATE/3-HYDROXYCINNAMIC ACID HYDROXYLASE"/>
    <property type="match status" value="1"/>
</dbReference>
<evidence type="ECO:0000256" key="1">
    <source>
        <dbReference type="ARBA" id="ARBA00023002"/>
    </source>
</evidence>